<protein>
    <submittedName>
        <fullName evidence="2">Uncharacterized protein</fullName>
    </submittedName>
</protein>
<keyword evidence="3" id="KW-1185">Reference proteome</keyword>
<evidence type="ECO:0000256" key="1">
    <source>
        <dbReference type="SAM" id="MobiDB-lite"/>
    </source>
</evidence>
<dbReference type="RefSeq" id="WP_054678759.1">
    <property type="nucleotide sequence ID" value="NZ_AYYO01000016.1"/>
</dbReference>
<evidence type="ECO:0000313" key="3">
    <source>
        <dbReference type="Proteomes" id="UP000051679"/>
    </source>
</evidence>
<dbReference type="PATRIC" id="fig|1291052.5.peg.1144"/>
<dbReference type="STRING" id="1291052.FC18_GL001127"/>
<accession>A0A0R1ZV12</accession>
<organism evidence="2 3">
    <name type="scientific">Lacticaseibacillus sharpeae JCM 1186 = DSM 20505</name>
    <dbReference type="NCBI Taxonomy" id="1291052"/>
    <lineage>
        <taxon>Bacteria</taxon>
        <taxon>Bacillati</taxon>
        <taxon>Bacillota</taxon>
        <taxon>Bacilli</taxon>
        <taxon>Lactobacillales</taxon>
        <taxon>Lactobacillaceae</taxon>
        <taxon>Lacticaseibacillus</taxon>
    </lineage>
</organism>
<dbReference type="AlphaFoldDB" id="A0A0R1ZV12"/>
<evidence type="ECO:0000313" key="2">
    <source>
        <dbReference type="EMBL" id="KRM55622.1"/>
    </source>
</evidence>
<proteinExistence type="predicted"/>
<sequence>MSKKKTLFAFAAGVALGALISKTHIVVAPGEKQAPADVPAPTLSQAVPRPGRPRPQMRAAGQTVRPKRVR</sequence>
<gene>
    <name evidence="2" type="ORF">FC18_GL001127</name>
</gene>
<dbReference type="EMBL" id="AYYO01000016">
    <property type="protein sequence ID" value="KRM55622.1"/>
    <property type="molecule type" value="Genomic_DNA"/>
</dbReference>
<comment type="caution">
    <text evidence="2">The sequence shown here is derived from an EMBL/GenBank/DDBJ whole genome shotgun (WGS) entry which is preliminary data.</text>
</comment>
<reference evidence="2 3" key="1">
    <citation type="journal article" date="2015" name="Genome Announc.">
        <title>Expanding the biotechnology potential of lactobacilli through comparative genomics of 213 strains and associated genera.</title>
        <authorList>
            <person name="Sun Z."/>
            <person name="Harris H.M."/>
            <person name="McCann A."/>
            <person name="Guo C."/>
            <person name="Argimon S."/>
            <person name="Zhang W."/>
            <person name="Yang X."/>
            <person name="Jeffery I.B."/>
            <person name="Cooney J.C."/>
            <person name="Kagawa T.F."/>
            <person name="Liu W."/>
            <person name="Song Y."/>
            <person name="Salvetti E."/>
            <person name="Wrobel A."/>
            <person name="Rasinkangas P."/>
            <person name="Parkhill J."/>
            <person name="Rea M.C."/>
            <person name="O'Sullivan O."/>
            <person name="Ritari J."/>
            <person name="Douillard F.P."/>
            <person name="Paul Ross R."/>
            <person name="Yang R."/>
            <person name="Briner A.E."/>
            <person name="Felis G.E."/>
            <person name="de Vos W.M."/>
            <person name="Barrangou R."/>
            <person name="Klaenhammer T.R."/>
            <person name="Caufield P.W."/>
            <person name="Cui Y."/>
            <person name="Zhang H."/>
            <person name="O'Toole P.W."/>
        </authorList>
    </citation>
    <scope>NUCLEOTIDE SEQUENCE [LARGE SCALE GENOMIC DNA]</scope>
    <source>
        <strain evidence="2 3">DSM 20505</strain>
    </source>
</reference>
<name>A0A0R1ZV12_9LACO</name>
<dbReference type="Proteomes" id="UP000051679">
    <property type="component" value="Unassembled WGS sequence"/>
</dbReference>
<feature type="region of interest" description="Disordered" evidence="1">
    <location>
        <begin position="32"/>
        <end position="70"/>
    </location>
</feature>